<feature type="compositionally biased region" description="Low complexity" evidence="3">
    <location>
        <begin position="340"/>
        <end position="350"/>
    </location>
</feature>
<evidence type="ECO:0000256" key="2">
    <source>
        <dbReference type="PROSITE-ProRule" id="PRU01240"/>
    </source>
</evidence>
<evidence type="ECO:0000313" key="6">
    <source>
        <dbReference type="Proteomes" id="UP000177506"/>
    </source>
</evidence>
<dbReference type="Pfam" id="PF00082">
    <property type="entry name" value="Peptidase_S8"/>
    <property type="match status" value="1"/>
</dbReference>
<dbReference type="GO" id="GO:0004252">
    <property type="term" value="F:serine-type endopeptidase activity"/>
    <property type="evidence" value="ECO:0007669"/>
    <property type="project" value="InterPro"/>
</dbReference>
<dbReference type="PROSITE" id="PS51892">
    <property type="entry name" value="SUBTILASE"/>
    <property type="match status" value="1"/>
</dbReference>
<dbReference type="InterPro" id="IPR000209">
    <property type="entry name" value="Peptidase_S8/S53_dom"/>
</dbReference>
<comment type="similarity">
    <text evidence="1 2">Belongs to the peptidase S8 family.</text>
</comment>
<feature type="region of interest" description="Disordered" evidence="3">
    <location>
        <begin position="318"/>
        <end position="350"/>
    </location>
</feature>
<dbReference type="RefSeq" id="WP_070745161.1">
    <property type="nucleotide sequence ID" value="NZ_MDZA01000312.1"/>
</dbReference>
<dbReference type="InterPro" id="IPR036852">
    <property type="entry name" value="Peptidase_S8/S53_dom_sf"/>
</dbReference>
<comment type="caution">
    <text evidence="5">The sequence shown here is derived from an EMBL/GenBank/DDBJ whole genome shotgun (WGS) entry which is preliminary data.</text>
</comment>
<accession>A0A1G1TDQ9</accession>
<dbReference type="AlphaFoldDB" id="A0A1G1TDQ9"/>
<proteinExistence type="inferred from homology"/>
<gene>
    <name evidence="5" type="ORF">BEN49_01345</name>
</gene>
<dbReference type="GO" id="GO:0006508">
    <property type="term" value="P:proteolysis"/>
    <property type="evidence" value="ECO:0007669"/>
    <property type="project" value="InterPro"/>
</dbReference>
<feature type="domain" description="Peptidase S8/S53" evidence="4">
    <location>
        <begin position="87"/>
        <end position="298"/>
    </location>
</feature>
<organism evidence="5 6">
    <name type="scientific">Hymenobacter coccineus</name>
    <dbReference type="NCBI Taxonomy" id="1908235"/>
    <lineage>
        <taxon>Bacteria</taxon>
        <taxon>Pseudomonadati</taxon>
        <taxon>Bacteroidota</taxon>
        <taxon>Cytophagia</taxon>
        <taxon>Cytophagales</taxon>
        <taxon>Hymenobacteraceae</taxon>
        <taxon>Hymenobacter</taxon>
    </lineage>
</organism>
<evidence type="ECO:0000256" key="1">
    <source>
        <dbReference type="ARBA" id="ARBA00011073"/>
    </source>
</evidence>
<protein>
    <recommendedName>
        <fullName evidence="4">Peptidase S8/S53 domain-containing protein</fullName>
    </recommendedName>
</protein>
<comment type="caution">
    <text evidence="2">Lacks conserved residue(s) required for the propagation of feature annotation.</text>
</comment>
<dbReference type="Gene3D" id="3.40.50.200">
    <property type="entry name" value="Peptidase S8/S53 domain"/>
    <property type="match status" value="1"/>
</dbReference>
<dbReference type="Proteomes" id="UP000177506">
    <property type="component" value="Unassembled WGS sequence"/>
</dbReference>
<evidence type="ECO:0000256" key="3">
    <source>
        <dbReference type="SAM" id="MobiDB-lite"/>
    </source>
</evidence>
<dbReference type="EMBL" id="MDZA01000312">
    <property type="protein sequence ID" value="OGX89004.1"/>
    <property type="molecule type" value="Genomic_DNA"/>
</dbReference>
<dbReference type="OrthoDB" id="9813435at2"/>
<dbReference type="PANTHER" id="PTHR43399:SF4">
    <property type="entry name" value="CELL WALL-ASSOCIATED PROTEASE"/>
    <property type="match status" value="1"/>
</dbReference>
<dbReference type="InterPro" id="IPR051048">
    <property type="entry name" value="Peptidase_S8/S53_subtilisin"/>
</dbReference>
<sequence length="350" mass="37436">MEKPGAVDLRAVYEVAVPPGLPLARARKVLLGTGEVDYVEPLYVRAPLYQPNDPRADSTLTDPNQGQVYLRQIRAYRAWDVVRGDSTLVIGITDGGVRLTHEDLKDHVQHNYADPINGIDDDHDGYVDNFTGWDLANGDNDAGFDVKIIHGTLAAGVCAATPDNGRGIAGAGFNCRFMPLNIYPNVPGGTFAGFEAIVYAADHGCRVINMSWGGTGGYSKFEQDACTYAAVNRDAVLVAAAGNTNADLHFYPASYEHVISVSGVNERDQKTSSATYSRRIDLVAPGDNILTTYGYQGTTSSGPRCRLHRRGRHLVCGAAGSGGRGAGAPAVSGLHRRPNSRPAAPNRRPD</sequence>
<dbReference type="PANTHER" id="PTHR43399">
    <property type="entry name" value="SUBTILISIN-RELATED"/>
    <property type="match status" value="1"/>
</dbReference>
<dbReference type="SUPFAM" id="SSF52743">
    <property type="entry name" value="Subtilisin-like"/>
    <property type="match status" value="1"/>
</dbReference>
<evidence type="ECO:0000259" key="4">
    <source>
        <dbReference type="Pfam" id="PF00082"/>
    </source>
</evidence>
<keyword evidence="6" id="KW-1185">Reference proteome</keyword>
<evidence type="ECO:0000313" key="5">
    <source>
        <dbReference type="EMBL" id="OGX89004.1"/>
    </source>
</evidence>
<name>A0A1G1TDQ9_9BACT</name>
<reference evidence="5 6" key="1">
    <citation type="submission" date="2016-08" db="EMBL/GenBank/DDBJ databases">
        <title>Hymenobacter coccineus sp. nov., Hymenobacter lapidarius sp. nov. and Hymenobacter glacialis sp. nov., isolated from Antarctic soil.</title>
        <authorList>
            <person name="Sedlacek I."/>
            <person name="Kralova S."/>
            <person name="Kyrova K."/>
            <person name="Maslanova I."/>
            <person name="Stankova E."/>
            <person name="Vrbovska V."/>
            <person name="Nemec M."/>
            <person name="Bartak M."/>
            <person name="Svec P."/>
            <person name="Busse H.-J."/>
            <person name="Pantucek R."/>
        </authorList>
    </citation>
    <scope>NUCLEOTIDE SEQUENCE [LARGE SCALE GENOMIC DNA]</scope>
    <source>
        <strain evidence="5 6">CCM 8649</strain>
    </source>
</reference>